<keyword evidence="2" id="KW-0175">Coiled coil</keyword>
<dbReference type="RefSeq" id="XP_018252042.1">
    <property type="nucleotide sequence ID" value="XM_018392390.1"/>
</dbReference>
<keyword evidence="1" id="KW-0863">Zinc-finger</keyword>
<gene>
    <name evidence="5" type="ORF">FOXG_12576</name>
</gene>
<name>A0A0J9WSB6_FUSO4</name>
<dbReference type="PROSITE" id="PS00028">
    <property type="entry name" value="ZINC_FINGER_C2H2_1"/>
    <property type="match status" value="1"/>
</dbReference>
<keyword evidence="1" id="KW-0862">Zinc</keyword>
<dbReference type="AlphaFoldDB" id="A0A0J9WSB6"/>
<evidence type="ECO:0000313" key="6">
    <source>
        <dbReference type="Proteomes" id="UP000009097"/>
    </source>
</evidence>
<evidence type="ECO:0000313" key="5">
    <source>
        <dbReference type="EMBL" id="KNB13997.1"/>
    </source>
</evidence>
<dbReference type="VEuPathDB" id="FungiDB:FOXG_12576"/>
<protein>
    <recommendedName>
        <fullName evidence="4">C2H2-type domain-containing protein</fullName>
    </recommendedName>
</protein>
<dbReference type="Proteomes" id="UP000009097">
    <property type="component" value="Unassembled WGS sequence"/>
</dbReference>
<feature type="domain" description="C2H2-type" evidence="4">
    <location>
        <begin position="4"/>
        <end position="32"/>
    </location>
</feature>
<sequence length="298" mass="34266">MPSFMCQICYNDFDSANALRQHYEEFENQERELNQEYELCRKHDLSEPRSDGPNVCQRCEQCFFTVEALDDHVQDYMTRELLLLGRIARCRLHRPIIELDYARNQKQECPKNGCEQNIRDKSNLKRHFESHIDCYCICPSCSEGFSMTDAFLRHKTCTGRQISRLKASVRRRVTRKFNSAMDQSPMIVKRQHTPEPEFPSKKPARQHLPSLQADTAPSQNSLINPSQSIPIHGVDCPPADGQRGVTGRIDDLQGDFFNTTHDNLLNPISSLGDGRYFTLAPAGVEYSDNGLFYTLPWS</sequence>
<evidence type="ECO:0000256" key="2">
    <source>
        <dbReference type="SAM" id="Coils"/>
    </source>
</evidence>
<evidence type="ECO:0000259" key="4">
    <source>
        <dbReference type="PROSITE" id="PS50157"/>
    </source>
</evidence>
<dbReference type="InterPro" id="IPR013087">
    <property type="entry name" value="Znf_C2H2_type"/>
</dbReference>
<evidence type="ECO:0000256" key="3">
    <source>
        <dbReference type="SAM" id="MobiDB-lite"/>
    </source>
</evidence>
<dbReference type="GO" id="GO:0008270">
    <property type="term" value="F:zinc ion binding"/>
    <property type="evidence" value="ECO:0007669"/>
    <property type="project" value="UniProtKB-KW"/>
</dbReference>
<organism evidence="5 6">
    <name type="scientific">Fusarium oxysporum f. sp. lycopersici (strain 4287 / CBS 123668 / FGSC 9935 / NRRL 34936)</name>
    <name type="common">Fusarium vascular wilt of tomato</name>
    <dbReference type="NCBI Taxonomy" id="426428"/>
    <lineage>
        <taxon>Eukaryota</taxon>
        <taxon>Fungi</taxon>
        <taxon>Dikarya</taxon>
        <taxon>Ascomycota</taxon>
        <taxon>Pezizomycotina</taxon>
        <taxon>Sordariomycetes</taxon>
        <taxon>Hypocreomycetidae</taxon>
        <taxon>Hypocreales</taxon>
        <taxon>Nectriaceae</taxon>
        <taxon>Fusarium</taxon>
        <taxon>Fusarium oxysporum species complex</taxon>
    </lineage>
</organism>
<feature type="region of interest" description="Disordered" evidence="3">
    <location>
        <begin position="188"/>
        <end position="220"/>
    </location>
</feature>
<reference evidence="5" key="2">
    <citation type="journal article" date="2010" name="Nature">
        <title>Comparative genomics reveals mobile pathogenicity chromosomes in Fusarium.</title>
        <authorList>
            <person name="Ma L.J."/>
            <person name="van der Does H.C."/>
            <person name="Borkovich K.A."/>
            <person name="Coleman J.J."/>
            <person name="Daboussi M.J."/>
            <person name="Di Pietro A."/>
            <person name="Dufresne M."/>
            <person name="Freitag M."/>
            <person name="Grabherr M."/>
            <person name="Henrissat B."/>
            <person name="Houterman P.M."/>
            <person name="Kang S."/>
            <person name="Shim W.B."/>
            <person name="Woloshuk C."/>
            <person name="Xie X."/>
            <person name="Xu J.R."/>
            <person name="Antoniw J."/>
            <person name="Baker S.E."/>
            <person name="Bluhm B.H."/>
            <person name="Breakspear A."/>
            <person name="Brown D.W."/>
            <person name="Butchko R.A."/>
            <person name="Chapman S."/>
            <person name="Coulson R."/>
            <person name="Coutinho P.M."/>
            <person name="Danchin E.G."/>
            <person name="Diener A."/>
            <person name="Gale L.R."/>
            <person name="Gardiner D.M."/>
            <person name="Goff S."/>
            <person name="Hammond-Kosack K.E."/>
            <person name="Hilburn K."/>
            <person name="Hua-Van A."/>
            <person name="Jonkers W."/>
            <person name="Kazan K."/>
            <person name="Kodira C.D."/>
            <person name="Koehrsen M."/>
            <person name="Kumar L."/>
            <person name="Lee Y.H."/>
            <person name="Li L."/>
            <person name="Manners J.M."/>
            <person name="Miranda-Saavedra D."/>
            <person name="Mukherjee M."/>
            <person name="Park G."/>
            <person name="Park J."/>
            <person name="Park S.Y."/>
            <person name="Proctor R.H."/>
            <person name="Regev A."/>
            <person name="Ruiz-Roldan M.C."/>
            <person name="Sain D."/>
            <person name="Sakthikumar S."/>
            <person name="Sykes S."/>
            <person name="Schwartz D.C."/>
            <person name="Turgeon B.G."/>
            <person name="Wapinski I."/>
            <person name="Yoder O."/>
            <person name="Young S."/>
            <person name="Zeng Q."/>
            <person name="Zhou S."/>
            <person name="Galagan J."/>
            <person name="Cuomo C.A."/>
            <person name="Kistler H.C."/>
            <person name="Rep M."/>
        </authorList>
    </citation>
    <scope>NUCLEOTIDE SEQUENCE [LARGE SCALE GENOMIC DNA]</scope>
    <source>
        <strain evidence="5">4287</strain>
    </source>
</reference>
<dbReference type="KEGG" id="fox:FOXG_12576"/>
<reference evidence="5" key="1">
    <citation type="submission" date="2007-04" db="EMBL/GenBank/DDBJ databases">
        <authorList>
            <consortium name="The Broad Institute Genome Sequencing Platform"/>
            <person name="Birren B."/>
            <person name="Lander E."/>
            <person name="Galagan J."/>
            <person name="Nusbaum C."/>
            <person name="Devon K."/>
            <person name="Ma L.-J."/>
            <person name="Jaffe D."/>
            <person name="Butler J."/>
            <person name="Alvarez P."/>
            <person name="Gnerre S."/>
            <person name="Grabherr M."/>
            <person name="Kleber M."/>
            <person name="Mauceli E."/>
            <person name="Brockman W."/>
            <person name="MacCallum I.A."/>
            <person name="Young S."/>
            <person name="LaButti K."/>
            <person name="DeCaprio D."/>
            <person name="Crawford M."/>
            <person name="Koehrsen M."/>
            <person name="Engels R."/>
            <person name="Montgomery P."/>
            <person name="Pearson M."/>
            <person name="Howarth C."/>
            <person name="Larson L."/>
            <person name="White J."/>
            <person name="O'Leary S."/>
            <person name="Kodira C."/>
            <person name="Zeng Q."/>
            <person name="Yandava C."/>
            <person name="Alvarado L."/>
            <person name="Kistler C."/>
            <person name="Shim W.-B."/>
            <person name="Kang S."/>
            <person name="Woloshuk C."/>
        </authorList>
    </citation>
    <scope>NUCLEOTIDE SEQUENCE</scope>
    <source>
        <strain evidence="5">4287</strain>
    </source>
</reference>
<accession>A0A0J9WSB6</accession>
<evidence type="ECO:0000256" key="1">
    <source>
        <dbReference type="PROSITE-ProRule" id="PRU00042"/>
    </source>
</evidence>
<dbReference type="PROSITE" id="PS50157">
    <property type="entry name" value="ZINC_FINGER_C2H2_2"/>
    <property type="match status" value="1"/>
</dbReference>
<keyword evidence="1" id="KW-0479">Metal-binding</keyword>
<dbReference type="OrthoDB" id="5228323at2759"/>
<feature type="coiled-coil region" evidence="2">
    <location>
        <begin position="16"/>
        <end position="43"/>
    </location>
</feature>
<dbReference type="GeneID" id="28953894"/>
<dbReference type="EMBL" id="DS231713">
    <property type="protein sequence ID" value="KNB13997.1"/>
    <property type="molecule type" value="Genomic_DNA"/>
</dbReference>
<proteinExistence type="predicted"/>